<evidence type="ECO:0000256" key="7">
    <source>
        <dbReference type="SAM" id="Coils"/>
    </source>
</evidence>
<evidence type="ECO:0000256" key="4">
    <source>
        <dbReference type="ARBA" id="ARBA00022741"/>
    </source>
</evidence>
<keyword evidence="7" id="KW-0175">Coiled coil</keyword>
<evidence type="ECO:0000256" key="1">
    <source>
        <dbReference type="ARBA" id="ARBA00008894"/>
    </source>
</evidence>
<feature type="domain" description="Disease resistance protein winged helix" evidence="10">
    <location>
        <begin position="454"/>
        <end position="519"/>
    </location>
</feature>
<dbReference type="InterPro" id="IPR058922">
    <property type="entry name" value="WHD_DRP"/>
</dbReference>
<keyword evidence="13" id="KW-1185">Reference proteome</keyword>
<evidence type="ECO:0000256" key="3">
    <source>
        <dbReference type="ARBA" id="ARBA00022737"/>
    </source>
</evidence>
<dbReference type="InterPro" id="IPR050905">
    <property type="entry name" value="Plant_NBS-LRR"/>
</dbReference>
<dbReference type="InterPro" id="IPR032675">
    <property type="entry name" value="LRR_dom_sf"/>
</dbReference>
<evidence type="ECO:0000256" key="5">
    <source>
        <dbReference type="ARBA" id="ARBA00022821"/>
    </source>
</evidence>
<dbReference type="Gene3D" id="1.10.8.430">
    <property type="entry name" value="Helical domain of apoptotic protease-activating factors"/>
    <property type="match status" value="1"/>
</dbReference>
<keyword evidence="2" id="KW-0433">Leucine-rich repeat</keyword>
<dbReference type="Gene3D" id="1.10.10.10">
    <property type="entry name" value="Winged helix-like DNA-binding domain superfamily/Winged helix DNA-binding domain"/>
    <property type="match status" value="1"/>
</dbReference>
<dbReference type="InterPro" id="IPR036388">
    <property type="entry name" value="WH-like_DNA-bd_sf"/>
</dbReference>
<evidence type="ECO:0000313" key="13">
    <source>
        <dbReference type="Proteomes" id="UP001472677"/>
    </source>
</evidence>
<accession>A0ABR2CXF1</accession>
<evidence type="ECO:0000256" key="6">
    <source>
        <dbReference type="ARBA" id="ARBA00022840"/>
    </source>
</evidence>
<dbReference type="Pfam" id="PF00931">
    <property type="entry name" value="NB-ARC"/>
    <property type="match status" value="1"/>
</dbReference>
<evidence type="ECO:0000259" key="8">
    <source>
        <dbReference type="Pfam" id="PF00931"/>
    </source>
</evidence>
<dbReference type="InterPro" id="IPR042197">
    <property type="entry name" value="Apaf_helical"/>
</dbReference>
<evidence type="ECO:0000259" key="10">
    <source>
        <dbReference type="Pfam" id="PF23559"/>
    </source>
</evidence>
<dbReference type="InterPro" id="IPR027417">
    <property type="entry name" value="P-loop_NTPase"/>
</dbReference>
<dbReference type="SUPFAM" id="SSF52058">
    <property type="entry name" value="L domain-like"/>
    <property type="match status" value="1"/>
</dbReference>
<protein>
    <recommendedName>
        <fullName evidence="14">NB-ARC domain-containing protein</fullName>
    </recommendedName>
</protein>
<keyword evidence="3" id="KW-0677">Repeat</keyword>
<feature type="domain" description="Disease resistance R13L4/SHOC-2-like LRR" evidence="11">
    <location>
        <begin position="555"/>
        <end position="764"/>
    </location>
</feature>
<keyword evidence="4" id="KW-0547">Nucleotide-binding</keyword>
<gene>
    <name evidence="12" type="ORF">V6N12_029882</name>
</gene>
<dbReference type="InterPro" id="IPR055414">
    <property type="entry name" value="LRR_R13L4/SHOC2-like"/>
</dbReference>
<evidence type="ECO:0000259" key="11">
    <source>
        <dbReference type="Pfam" id="PF23598"/>
    </source>
</evidence>
<feature type="domain" description="Disease resistance protein At4g27190-like leucine-rich repeats" evidence="9">
    <location>
        <begin position="792"/>
        <end position="896"/>
    </location>
</feature>
<comment type="caution">
    <text evidence="12">The sequence shown here is derived from an EMBL/GenBank/DDBJ whole genome shotgun (WGS) entry which is preliminary data.</text>
</comment>
<dbReference type="Pfam" id="PF23247">
    <property type="entry name" value="LRR_RPS2"/>
    <property type="match status" value="1"/>
</dbReference>
<dbReference type="EMBL" id="JBBPBM010000041">
    <property type="protein sequence ID" value="KAK8525034.1"/>
    <property type="molecule type" value="Genomic_DNA"/>
</dbReference>
<keyword evidence="6" id="KW-0067">ATP-binding</keyword>
<evidence type="ECO:0000259" key="9">
    <source>
        <dbReference type="Pfam" id="PF23247"/>
    </source>
</evidence>
<reference evidence="12 13" key="1">
    <citation type="journal article" date="2024" name="G3 (Bethesda)">
        <title>Genome assembly of Hibiscus sabdariffa L. provides insights into metabolisms of medicinal natural products.</title>
        <authorList>
            <person name="Kim T."/>
        </authorList>
    </citation>
    <scope>NUCLEOTIDE SEQUENCE [LARGE SCALE GENOMIC DNA]</scope>
    <source>
        <strain evidence="12">TK-2024</strain>
        <tissue evidence="12">Old leaves</tissue>
    </source>
</reference>
<dbReference type="Gene3D" id="3.40.50.300">
    <property type="entry name" value="P-loop containing nucleotide triphosphate hydrolases"/>
    <property type="match status" value="1"/>
</dbReference>
<dbReference type="Pfam" id="PF23559">
    <property type="entry name" value="WHD_DRP"/>
    <property type="match status" value="1"/>
</dbReference>
<keyword evidence="5" id="KW-0611">Plant defense</keyword>
<dbReference type="Gene3D" id="3.80.10.10">
    <property type="entry name" value="Ribonuclease Inhibitor"/>
    <property type="match status" value="2"/>
</dbReference>
<name>A0ABR2CXF1_9ROSI</name>
<dbReference type="InterPro" id="IPR057135">
    <property type="entry name" value="At4g27190-like_LRR"/>
</dbReference>
<dbReference type="SUPFAM" id="SSF52540">
    <property type="entry name" value="P-loop containing nucleoside triphosphate hydrolases"/>
    <property type="match status" value="1"/>
</dbReference>
<proteinExistence type="inferred from homology"/>
<feature type="domain" description="NB-ARC" evidence="8">
    <location>
        <begin position="199"/>
        <end position="364"/>
    </location>
</feature>
<organism evidence="12 13">
    <name type="scientific">Hibiscus sabdariffa</name>
    <name type="common">roselle</name>
    <dbReference type="NCBI Taxonomy" id="183260"/>
    <lineage>
        <taxon>Eukaryota</taxon>
        <taxon>Viridiplantae</taxon>
        <taxon>Streptophyta</taxon>
        <taxon>Embryophyta</taxon>
        <taxon>Tracheophyta</taxon>
        <taxon>Spermatophyta</taxon>
        <taxon>Magnoliopsida</taxon>
        <taxon>eudicotyledons</taxon>
        <taxon>Gunneridae</taxon>
        <taxon>Pentapetalae</taxon>
        <taxon>rosids</taxon>
        <taxon>malvids</taxon>
        <taxon>Malvales</taxon>
        <taxon>Malvaceae</taxon>
        <taxon>Malvoideae</taxon>
        <taxon>Hibiscus</taxon>
    </lineage>
</organism>
<dbReference type="Pfam" id="PF23598">
    <property type="entry name" value="LRR_14"/>
    <property type="match status" value="1"/>
</dbReference>
<evidence type="ECO:0008006" key="14">
    <source>
        <dbReference type="Google" id="ProtNLM"/>
    </source>
</evidence>
<feature type="coiled-coil region" evidence="7">
    <location>
        <begin position="67"/>
        <end position="101"/>
    </location>
</feature>
<sequence>MSGLKVVCLSANLRNGIRIHGKEKWWKELRLQWEDEATRNAFLPCFVAQVYVAHYYWKGHARQAIYTYHLEESLSELKTALDELKEKRVDVMRKVNIAEQQSLKPLNEVQGWLSRTATMVNEADQQIIDGNEEIKKLCMRGCCSMNYWTTLKFSKTVVQTLHEVKLLKGKEAFEVVATEVPAASVVERPSDSTVGMVSTLNKVWSILEEKHVRIVGIYGVGGVGKTRLLTEINNKIGVSSNGFDLVIWVTVSKGVFITKIQEDIAKRVGLFTGMWEEKTAEDKAMDIFRVLREKKFVLLMDDIWERVDLLKVGIPLPTSENGSKIIFTTRSVDVCGQMRAHKKIEVQCLAKEMAWDLFEEYVGDGILDGHPDIRELAHEVANECGGLPLALITIARAMACKRTPEEWEYAILVLKRSANFVFPNMSEEVYPLLKFSFDCLPNDTVRCCLLYCCLFSEDYQIPKEILLDCWIIEGFMDEHENISQSRKQGHQIIGSLIHSCLLEEVSDSTVKMHDVIRDMCLWIACRLDAHKWKFLVQAGYQLSRVPEVGKWRGIRRMSLMQNKIEILNESPNCPDLQTLFLNQNQLKVIHNEFFQFMSGLKVLCFRANRGIRELPVGISKLVSLEYMDLSYTGIRQLPAELNALENLKCLKLEYLLDGIKIPRGLISGFLKLQMLRMIGSFLFDESAVEDNNECLVEEMKSLDHLNELSVSVTSDIGLERIVSAEMLHTCTDQIGLHTFRGSKQLNILSLVKFKCLNYIQLSKCESLEEVTTEWNITGARAPTQIQIPVIESQLCFQSLVKVYISGCSRLREITWLILAPNLRHFIVIDCHKMEEIINEVKLKQVGDMVGSLRPFAKLKSLYLQYLPELKSIYRNALPLPCMKDIHVYACPKLKRLPLNSNNARRNEIRIHGKERWWKELHWEDESTRNAFLLCFHAEVIFLSPFPLFFDSLHVCIQKVTFLSFTFVLEKCVDLKQVNLSVAVL</sequence>
<dbReference type="Proteomes" id="UP001472677">
    <property type="component" value="Unassembled WGS sequence"/>
</dbReference>
<evidence type="ECO:0000256" key="2">
    <source>
        <dbReference type="ARBA" id="ARBA00022614"/>
    </source>
</evidence>
<dbReference type="PRINTS" id="PR00364">
    <property type="entry name" value="DISEASERSIST"/>
</dbReference>
<comment type="similarity">
    <text evidence="1">Belongs to the disease resistance NB-LRR family.</text>
</comment>
<dbReference type="InterPro" id="IPR002182">
    <property type="entry name" value="NB-ARC"/>
</dbReference>
<dbReference type="PANTHER" id="PTHR33463:SF220">
    <property type="entry name" value="NB-ARC DOMAIN-CONTAINING PROTEIN"/>
    <property type="match status" value="1"/>
</dbReference>
<evidence type="ECO:0000313" key="12">
    <source>
        <dbReference type="EMBL" id="KAK8525034.1"/>
    </source>
</evidence>
<dbReference type="PANTHER" id="PTHR33463">
    <property type="entry name" value="NB-ARC DOMAIN-CONTAINING PROTEIN-RELATED"/>
    <property type="match status" value="1"/>
</dbReference>